<gene>
    <name evidence="3" type="ORF">DFH07DRAFT_918984</name>
</gene>
<organism evidence="3 4">
    <name type="scientific">Mycena maculata</name>
    <dbReference type="NCBI Taxonomy" id="230809"/>
    <lineage>
        <taxon>Eukaryota</taxon>
        <taxon>Fungi</taxon>
        <taxon>Dikarya</taxon>
        <taxon>Basidiomycota</taxon>
        <taxon>Agaricomycotina</taxon>
        <taxon>Agaricomycetes</taxon>
        <taxon>Agaricomycetidae</taxon>
        <taxon>Agaricales</taxon>
        <taxon>Marasmiineae</taxon>
        <taxon>Mycenaceae</taxon>
        <taxon>Mycena</taxon>
    </lineage>
</organism>
<keyword evidence="4" id="KW-1185">Reference proteome</keyword>
<keyword evidence="2" id="KW-1133">Transmembrane helix</keyword>
<feature type="transmembrane region" description="Helical" evidence="2">
    <location>
        <begin position="92"/>
        <end position="114"/>
    </location>
</feature>
<evidence type="ECO:0000256" key="2">
    <source>
        <dbReference type="SAM" id="Phobius"/>
    </source>
</evidence>
<evidence type="ECO:0000313" key="4">
    <source>
        <dbReference type="Proteomes" id="UP001215280"/>
    </source>
</evidence>
<dbReference type="Proteomes" id="UP001215280">
    <property type="component" value="Unassembled WGS sequence"/>
</dbReference>
<keyword evidence="2" id="KW-0472">Membrane</keyword>
<feature type="transmembrane region" description="Helical" evidence="2">
    <location>
        <begin position="121"/>
        <end position="143"/>
    </location>
</feature>
<sequence length="215" mass="23605">MTNRAPRGSRPPHPGRTSSGDTTRYGEMLIAATDEIPSTYHILAKLFTWMLLAGFVIVPGTFASLQAKPAPDSSSNELGGVEVVAIDAIKQLPLFVVAWVCTGLGAIGMVWLWYRWRLNHIWIVDNIFMPGFINSLTGMLPTLSSVISTHDTTFSSSIFSNSTIVAIASVAGVCGVLTVFYKLVWIRPLKKEHKRTVGKYKPDRGVRNKDGENKV</sequence>
<keyword evidence="2" id="KW-0812">Transmembrane</keyword>
<feature type="region of interest" description="Disordered" evidence="1">
    <location>
        <begin position="1"/>
        <end position="22"/>
    </location>
</feature>
<proteinExistence type="predicted"/>
<feature type="transmembrane region" description="Helical" evidence="2">
    <location>
        <begin position="163"/>
        <end position="185"/>
    </location>
</feature>
<evidence type="ECO:0000313" key="3">
    <source>
        <dbReference type="EMBL" id="KAJ7759391.1"/>
    </source>
</evidence>
<comment type="caution">
    <text evidence="3">The sequence shown here is derived from an EMBL/GenBank/DDBJ whole genome shotgun (WGS) entry which is preliminary data.</text>
</comment>
<dbReference type="EMBL" id="JARJLG010000052">
    <property type="protein sequence ID" value="KAJ7759391.1"/>
    <property type="molecule type" value="Genomic_DNA"/>
</dbReference>
<accession>A0AAD7NG54</accession>
<protein>
    <submittedName>
        <fullName evidence="3">Uncharacterized protein</fullName>
    </submittedName>
</protein>
<name>A0AAD7NG54_9AGAR</name>
<evidence type="ECO:0000256" key="1">
    <source>
        <dbReference type="SAM" id="MobiDB-lite"/>
    </source>
</evidence>
<feature type="transmembrane region" description="Helical" evidence="2">
    <location>
        <begin position="46"/>
        <end position="65"/>
    </location>
</feature>
<reference evidence="3" key="1">
    <citation type="submission" date="2023-03" db="EMBL/GenBank/DDBJ databases">
        <title>Massive genome expansion in bonnet fungi (Mycena s.s.) driven by repeated elements and novel gene families across ecological guilds.</title>
        <authorList>
            <consortium name="Lawrence Berkeley National Laboratory"/>
            <person name="Harder C.B."/>
            <person name="Miyauchi S."/>
            <person name="Viragh M."/>
            <person name="Kuo A."/>
            <person name="Thoen E."/>
            <person name="Andreopoulos B."/>
            <person name="Lu D."/>
            <person name="Skrede I."/>
            <person name="Drula E."/>
            <person name="Henrissat B."/>
            <person name="Morin E."/>
            <person name="Kohler A."/>
            <person name="Barry K."/>
            <person name="LaButti K."/>
            <person name="Morin E."/>
            <person name="Salamov A."/>
            <person name="Lipzen A."/>
            <person name="Mereny Z."/>
            <person name="Hegedus B."/>
            <person name="Baldrian P."/>
            <person name="Stursova M."/>
            <person name="Weitz H."/>
            <person name="Taylor A."/>
            <person name="Grigoriev I.V."/>
            <person name="Nagy L.G."/>
            <person name="Martin F."/>
            <person name="Kauserud H."/>
        </authorList>
    </citation>
    <scope>NUCLEOTIDE SEQUENCE</scope>
    <source>
        <strain evidence="3">CBHHK188m</strain>
    </source>
</reference>
<dbReference type="AlphaFoldDB" id="A0AAD7NG54"/>